<keyword evidence="6" id="KW-1185">Reference proteome</keyword>
<keyword evidence="2" id="KW-0812">Transmembrane</keyword>
<keyword evidence="2" id="KW-0472">Membrane</keyword>
<feature type="region of interest" description="Disordered" evidence="1">
    <location>
        <begin position="728"/>
        <end position="761"/>
    </location>
</feature>
<dbReference type="STRING" id="1034808.GIG_02873"/>
<comment type="caution">
    <text evidence="5">The sequence shown here is derived from an EMBL/GenBank/DDBJ whole genome shotgun (WGS) entry which is preliminary data.</text>
</comment>
<keyword evidence="2" id="KW-1133">Transmembrane helix</keyword>
<evidence type="ECO:0000313" key="6">
    <source>
        <dbReference type="Proteomes" id="UP000005055"/>
    </source>
</evidence>
<dbReference type="NCBIfam" id="TIGR04526">
    <property type="entry name" value="predic_Ig_block"/>
    <property type="match status" value="1"/>
</dbReference>
<feature type="compositionally biased region" description="Polar residues" evidence="1">
    <location>
        <begin position="53"/>
        <end position="73"/>
    </location>
</feature>
<protein>
    <recommendedName>
        <fullName evidence="7">Immunoglobulin-blocking virulence protein</fullName>
    </recommendedName>
</protein>
<dbReference type="NCBIfam" id="TIGR04524">
    <property type="entry name" value="mycoplas_M_dom"/>
    <property type="match status" value="1"/>
</dbReference>
<organism evidence="5 6">
    <name type="scientific">Mycoplasmopsis anatis 1340</name>
    <dbReference type="NCBI Taxonomy" id="1034808"/>
    <lineage>
        <taxon>Bacteria</taxon>
        <taxon>Bacillati</taxon>
        <taxon>Mycoplasmatota</taxon>
        <taxon>Mycoplasmoidales</taxon>
        <taxon>Metamycoplasmataceae</taxon>
        <taxon>Mycoplasmopsis</taxon>
    </lineage>
</organism>
<name>F9QDU9_9BACT</name>
<feature type="transmembrane region" description="Helical" evidence="2">
    <location>
        <begin position="9"/>
        <end position="32"/>
    </location>
</feature>
<evidence type="ECO:0000256" key="2">
    <source>
        <dbReference type="SAM" id="Phobius"/>
    </source>
</evidence>
<evidence type="ECO:0000259" key="4">
    <source>
        <dbReference type="Pfam" id="PF26364"/>
    </source>
</evidence>
<dbReference type="InterPro" id="IPR058860">
    <property type="entry name" value="MIB_M2"/>
</dbReference>
<accession>F9QDU9</accession>
<reference evidence="5 6" key="1">
    <citation type="journal article" date="2011" name="J. Bacteriol.">
        <title>Genome Sequence of Duck Pathogen Mycoplasma anatis Strain 1340.</title>
        <authorList>
            <person name="Guo Z."/>
            <person name="Chen P."/>
            <person name="Ren P."/>
            <person name="Kuang S."/>
            <person name="Zhou Z."/>
            <person name="Li Z."/>
            <person name="Liu M."/>
            <person name="Shi D."/>
            <person name="Xiao Y."/>
            <person name="Wang X."/>
            <person name="Zhou R."/>
            <person name="Jin H."/>
            <person name="Bi D."/>
        </authorList>
    </citation>
    <scope>NUCLEOTIDE SEQUENCE [LARGE SCALE GENOMIC DNA]</scope>
    <source>
        <strain evidence="5 6">1340</strain>
    </source>
</reference>
<evidence type="ECO:0000313" key="5">
    <source>
        <dbReference type="EMBL" id="EGS29126.1"/>
    </source>
</evidence>
<sequence length="1298" mass="146420">MRKITKKKLFYLGMSTIAVVAVSSVFTMGVYARNPQNNVNKKFDTLGERSDGTDSTLQDGVSTNDKNLSNRDNNLPKLETPGSNKDDDKQQKTTIKFLLNDSTKTQIGKTIELSDNEFESFNLKLNVPEGYELLNKNTELEKNSENLVFVKEVVKDLTYKTTLIFKFENKVIKTETVTTVNDEKINISRYIPEGYKLENESFEVIINQNNEINLIKIIDKPENPTEEVSDEVTTTLKYFYDVNLVKEIEVKTKKDATISAGEYLPSGYELVDKTVLVNLGQVNLIKVTPIPVEPTNPTTPENPEDENEIFDDTLIKDEKIITKLIYKDNKNNSKVLEIDVETKKGEFIYPISYLPEGYDLVDPNQLIFPGKDNEIIVVKKEVEQPKMLDTRIIFKHNEKNIETKVFKLLENANLTIKDISYVPFNYHLVDETTKINVGVDNIIKIEPNQAEVRMVTTTLIYVSKNVEILRKEIKKAEGETIDYKEFLPEGYEFVNQDYKISYGKENKIEIQPKKKLVSTTLVYKEGEKIIAENTVTTNENEIISASNYLPNNYTLVDPKVTVTPGQRNEIAIKKVEEVHQTVSTKLVFVLDNVEVGTKTISSLDNEKIDVKPHIPLGYELKDPNQVINTGQTNRIEIVKNKIQSAPPQKGFVYINFILEDGTQFKNIQALENKDEEVLAIKYMPEGYEAFDRKEAEKVVIANNKDKNAVFVKIKKKSEVVILPEPTLPVEPEVPKEPEVIPEPSKPTPTPEPTPSQPERPSIDTALISKKSSISGSRINPNSVNVSDLTNEYLESFKNKTTEVSSSIIDKSDKLVDALNSALNNGELDEAAFKKAVQNLGATSWSADTWVEFFKADKSSALSLFKDAIMLYKRGAREFAKKGLVYDWAFLNRLSFRDTSSGRIWSPQGGGVWTHANPSENAVTSRLIDQNKNRRVMNYDTYYFRSPADIAKGNYPGWTKSDISSSYSSSLSGSSKVYSYVKDGKRLNVLEVDVKNRESYTNFKSDLSKLQGSLSSDGGINAIVVRNIGGLGAPSDLKDVFYSLPETVQKLTLFFEGKDTSSLIALRDKNIKEIELYTSQNGLLGLDKDWAINPNALKGVGFVPYDYNNDVDPTKVSDGALKTTSITFQVLKFDDVDNLDTINQGLKIAFQDKYDLRVFQGYWGEGSWISHLDFSNVKNIRSLKGMNLYGRVFYDLTLWNENNSFEIKTADLSSSQFSALIVKHPNDYGKFHFVTPNNVTVDTLHISGNASDLQQGWGTQLDAIISAGRKIFKKIVVDDPNMISLVSSFNTYNWPINVK</sequence>
<feature type="domain" description="Mycoplasma immunoglobulin binding protein M2" evidence="4">
    <location>
        <begin position="1127"/>
        <end position="1292"/>
    </location>
</feature>
<evidence type="ECO:0008006" key="7">
    <source>
        <dbReference type="Google" id="ProtNLM"/>
    </source>
</evidence>
<dbReference type="Proteomes" id="UP000005055">
    <property type="component" value="Unassembled WGS sequence"/>
</dbReference>
<dbReference type="GeneID" id="65653494"/>
<dbReference type="EMBL" id="AFVJ01000024">
    <property type="protein sequence ID" value="EGS29126.1"/>
    <property type="molecule type" value="Genomic_DNA"/>
</dbReference>
<evidence type="ECO:0000256" key="1">
    <source>
        <dbReference type="SAM" id="MobiDB-lite"/>
    </source>
</evidence>
<feature type="compositionally biased region" description="Pro residues" evidence="1">
    <location>
        <begin position="743"/>
        <end position="757"/>
    </location>
</feature>
<proteinExistence type="predicted"/>
<feature type="domain" description="IgG-blocking virulence" evidence="3">
    <location>
        <begin position="922"/>
        <end position="1111"/>
    </location>
</feature>
<gene>
    <name evidence="5" type="ORF">GIG_02873</name>
</gene>
<dbReference type="eggNOG" id="COG0810">
    <property type="taxonomic scope" value="Bacteria"/>
</dbReference>
<feature type="region of interest" description="Disordered" evidence="1">
    <location>
        <begin position="37"/>
        <end position="90"/>
    </location>
</feature>
<feature type="compositionally biased region" description="Basic and acidic residues" evidence="1">
    <location>
        <begin position="41"/>
        <end position="52"/>
    </location>
</feature>
<dbReference type="Pfam" id="PF26360">
    <property type="entry name" value="MIB_M1"/>
    <property type="match status" value="1"/>
</dbReference>
<dbReference type="RefSeq" id="WP_006886670.1">
    <property type="nucleotide sequence ID" value="NZ_AFVJ01000024.1"/>
</dbReference>
<dbReference type="Pfam" id="PF26364">
    <property type="entry name" value="MIB_M2"/>
    <property type="match status" value="1"/>
</dbReference>
<dbReference type="InterPro" id="IPR030941">
    <property type="entry name" value="Predic_Ig_block"/>
</dbReference>
<evidence type="ECO:0000259" key="3">
    <source>
        <dbReference type="Pfam" id="PF26360"/>
    </source>
</evidence>
<dbReference type="InterPro" id="IPR030942">
    <property type="entry name" value="Mycoplas_M_dom"/>
</dbReference>